<keyword evidence="4" id="KW-1185">Reference proteome</keyword>
<organism evidence="3 4">
    <name type="scientific">Bacillus badius</name>
    <dbReference type="NCBI Taxonomy" id="1455"/>
    <lineage>
        <taxon>Bacteria</taxon>
        <taxon>Bacillati</taxon>
        <taxon>Bacillota</taxon>
        <taxon>Bacilli</taxon>
        <taxon>Bacillales</taxon>
        <taxon>Bacillaceae</taxon>
        <taxon>Pseudobacillus</taxon>
    </lineage>
</organism>
<name>A0ABR5APQ1_BACBA</name>
<proteinExistence type="predicted"/>
<feature type="transmembrane region" description="Helical" evidence="1">
    <location>
        <begin position="7"/>
        <end position="27"/>
    </location>
</feature>
<dbReference type="RefSeq" id="WP_052477415.1">
    <property type="nucleotide sequence ID" value="NZ_JARTHD010000062.1"/>
</dbReference>
<protein>
    <recommendedName>
        <fullName evidence="2">DUF7674 domain-containing protein</fullName>
    </recommendedName>
</protein>
<gene>
    <name evidence="3" type="ORF">SD77_2744</name>
</gene>
<keyword evidence="1" id="KW-1133">Transmembrane helix</keyword>
<dbReference type="Pfam" id="PF24722">
    <property type="entry name" value="DUF7674"/>
    <property type="match status" value="1"/>
</dbReference>
<feature type="domain" description="DUF7674" evidence="2">
    <location>
        <begin position="138"/>
        <end position="244"/>
    </location>
</feature>
<evidence type="ECO:0000256" key="1">
    <source>
        <dbReference type="SAM" id="Phobius"/>
    </source>
</evidence>
<dbReference type="EMBL" id="JXLP01000022">
    <property type="protein sequence ID" value="KIL75795.1"/>
    <property type="molecule type" value="Genomic_DNA"/>
</dbReference>
<evidence type="ECO:0000313" key="4">
    <source>
        <dbReference type="Proteomes" id="UP000031982"/>
    </source>
</evidence>
<dbReference type="InterPro" id="IPR056091">
    <property type="entry name" value="DUF7674"/>
</dbReference>
<keyword evidence="1" id="KW-0472">Membrane</keyword>
<accession>A0ABR5APQ1</accession>
<keyword evidence="1" id="KW-0812">Transmembrane</keyword>
<reference evidence="3 4" key="1">
    <citation type="submission" date="2015-01" db="EMBL/GenBank/DDBJ databases">
        <title>Genome Assembly of Bacillus badius MTCC 1458.</title>
        <authorList>
            <person name="Verma A."/>
            <person name="Khatri I."/>
            <person name="Mual P."/>
            <person name="Subramanian S."/>
            <person name="Krishnamurthi S."/>
        </authorList>
    </citation>
    <scope>NUCLEOTIDE SEQUENCE [LARGE SCALE GENOMIC DNA]</scope>
    <source>
        <strain evidence="3 4">MTCC 1458</strain>
    </source>
</reference>
<comment type="caution">
    <text evidence="3">The sequence shown here is derived from an EMBL/GenBank/DDBJ whole genome shotgun (WGS) entry which is preliminary data.</text>
</comment>
<dbReference type="Proteomes" id="UP000031982">
    <property type="component" value="Unassembled WGS sequence"/>
</dbReference>
<evidence type="ECO:0000259" key="2">
    <source>
        <dbReference type="Pfam" id="PF24722"/>
    </source>
</evidence>
<evidence type="ECO:0000313" key="3">
    <source>
        <dbReference type="EMBL" id="KIL75795.1"/>
    </source>
</evidence>
<sequence>MNLDKGAIKTILTTFSYLLFIVLIYSLSITNGCRLFDDVEYGGEIELYSLEQILELNEHYDESDGCYDVAYIYQDNIVINSKLYAANPKNYLLWKDLYSILNEHKEVTALPDASYRYGDVANNLQAGDRMLNSNNIIEVFLEAVPEIKDIYKDEMEFWEGEFPGLHNIFGDVLNPFLLEQLKTEENSVLLQRIFDFLEKMATSIDSDIDNVLVVTILARIGDDIGWLKKAVKYMGSNTLKKSYQFEKELGRSLKPFQ</sequence>